<dbReference type="GO" id="GO:0005524">
    <property type="term" value="F:ATP binding"/>
    <property type="evidence" value="ECO:0007669"/>
    <property type="project" value="UniProtKB-KW"/>
</dbReference>
<dbReference type="SMART" id="SM00382">
    <property type="entry name" value="AAA"/>
    <property type="match status" value="1"/>
</dbReference>
<evidence type="ECO:0000256" key="5">
    <source>
        <dbReference type="ARBA" id="ARBA00022989"/>
    </source>
</evidence>
<keyword evidence="11" id="KW-1185">Reference proteome</keyword>
<reference evidence="11" key="1">
    <citation type="submission" date="2017-01" db="EMBL/GenBank/DDBJ databases">
        <authorList>
            <person name="Varghese N."/>
            <person name="Submissions S."/>
        </authorList>
    </citation>
    <scope>NUCLEOTIDE SEQUENCE [LARGE SCALE GENOMIC DNA]</scope>
    <source>
        <strain evidence="11">DSM 29430</strain>
    </source>
</reference>
<keyword evidence="3" id="KW-0547">Nucleotide-binding</keyword>
<dbReference type="InterPro" id="IPR036640">
    <property type="entry name" value="ABC1_TM_sf"/>
</dbReference>
<dbReference type="PROSITE" id="PS50929">
    <property type="entry name" value="ABC_TM1F"/>
    <property type="match status" value="1"/>
</dbReference>
<protein>
    <submittedName>
        <fullName evidence="10">ATP-binding cassette, subfamily C</fullName>
    </submittedName>
</protein>
<dbReference type="GO" id="GO:0030253">
    <property type="term" value="P:protein secretion by the type I secretion system"/>
    <property type="evidence" value="ECO:0007669"/>
    <property type="project" value="InterPro"/>
</dbReference>
<name>A0A1N7P876_9RHOB</name>
<organism evidence="10 11">
    <name type="scientific">Roseivivax lentus</name>
    <dbReference type="NCBI Taxonomy" id="633194"/>
    <lineage>
        <taxon>Bacteria</taxon>
        <taxon>Pseudomonadati</taxon>
        <taxon>Pseudomonadota</taxon>
        <taxon>Alphaproteobacteria</taxon>
        <taxon>Rhodobacterales</taxon>
        <taxon>Roseobacteraceae</taxon>
        <taxon>Roseivivax</taxon>
    </lineage>
</organism>
<dbReference type="GO" id="GO:0030256">
    <property type="term" value="C:type I protein secretion system complex"/>
    <property type="evidence" value="ECO:0007669"/>
    <property type="project" value="InterPro"/>
</dbReference>
<evidence type="ECO:0000259" key="9">
    <source>
        <dbReference type="PROSITE" id="PS50929"/>
    </source>
</evidence>
<dbReference type="Pfam" id="PF00005">
    <property type="entry name" value="ABC_tran"/>
    <property type="match status" value="1"/>
</dbReference>
<dbReference type="GO" id="GO:0005886">
    <property type="term" value="C:plasma membrane"/>
    <property type="evidence" value="ECO:0007669"/>
    <property type="project" value="UniProtKB-SubCell"/>
</dbReference>
<feature type="domain" description="ABC transporter" evidence="8">
    <location>
        <begin position="328"/>
        <end position="564"/>
    </location>
</feature>
<dbReference type="STRING" id="633194.SAMN05421759_11376"/>
<proteinExistence type="predicted"/>
<feature type="transmembrane region" description="Helical" evidence="7">
    <location>
        <begin position="57"/>
        <end position="77"/>
    </location>
</feature>
<dbReference type="Proteomes" id="UP000186684">
    <property type="component" value="Unassembled WGS sequence"/>
</dbReference>
<dbReference type="PANTHER" id="PTHR24221:SF654">
    <property type="entry name" value="ATP-BINDING CASSETTE SUB-FAMILY B MEMBER 6"/>
    <property type="match status" value="1"/>
</dbReference>
<dbReference type="InterPro" id="IPR003439">
    <property type="entry name" value="ABC_transporter-like_ATP-bd"/>
</dbReference>
<keyword evidence="6 7" id="KW-0472">Membrane</keyword>
<dbReference type="InterPro" id="IPR027417">
    <property type="entry name" value="P-loop_NTPase"/>
</dbReference>
<dbReference type="InterPro" id="IPR010128">
    <property type="entry name" value="ATPase_T1SS_PrtD-like"/>
</dbReference>
<evidence type="ECO:0000256" key="4">
    <source>
        <dbReference type="ARBA" id="ARBA00022840"/>
    </source>
</evidence>
<dbReference type="GO" id="GO:0034040">
    <property type="term" value="F:ATPase-coupled lipid transmembrane transporter activity"/>
    <property type="evidence" value="ECO:0007669"/>
    <property type="project" value="TreeGrafter"/>
</dbReference>
<sequence>MISQEIQTLQAANRAVRRGLLAVALFSSVINILMFTGPLYMLQIYDRVLGSGSVETLVAMSLLAIFLYAAMGLLDAFRSRALGRIAGQMQTRLDPLAFRVALDPDGPQGKGQTPGPEALSSMTRGLSSTAAAAIFDIPWTPLFLFVIALFHPWLGILATVGGTLLVLIALSQRWLTRSREQAVAVNSQRSQRMEIQAKSERETIFALGMRGSLAERWRQVRDTGLEGHVALTDRVGGFTATARAMRLFLQSAMLGLGAYLAIQGELSPGAMIAASILMGRALAPIETVIGQWRLLSSALAAWKSLREAISNRPPTPELLALPHPKAKLEAQNVTVLPPGQPEPTLRGVSFEVAPGQALGVIGPSGAGKTTLARALVGLWPTRLGDIRLGGARLDRYEDERLGRLIGYLPQRVALFDGTVADNIARMDANPDPEAVLKAAKAAGVHDMILQLPQGYETPITAPGAPLSGGQVQRVGLARALYGDPVLLILDEPDAHLDHPGGQALNAAIRSIKARDGAAIIMAHRPSAISECDLLLMLKNGQREAFGPREEVLRARVANHADLKAVTATGGGAKK</sequence>
<evidence type="ECO:0000259" key="8">
    <source>
        <dbReference type="PROSITE" id="PS50893"/>
    </source>
</evidence>
<dbReference type="GO" id="GO:0140359">
    <property type="term" value="F:ABC-type transporter activity"/>
    <property type="evidence" value="ECO:0007669"/>
    <property type="project" value="InterPro"/>
</dbReference>
<keyword evidence="2 7" id="KW-0812">Transmembrane</keyword>
<dbReference type="InterPro" id="IPR003593">
    <property type="entry name" value="AAA+_ATPase"/>
</dbReference>
<dbReference type="AlphaFoldDB" id="A0A1N7P876"/>
<evidence type="ECO:0000313" key="10">
    <source>
        <dbReference type="EMBL" id="SIT06802.1"/>
    </source>
</evidence>
<dbReference type="NCBIfam" id="TIGR01842">
    <property type="entry name" value="type_I_sec_PrtD"/>
    <property type="match status" value="1"/>
</dbReference>
<keyword evidence="4 10" id="KW-0067">ATP-binding</keyword>
<dbReference type="Gene3D" id="1.20.1560.10">
    <property type="entry name" value="ABC transporter type 1, transmembrane domain"/>
    <property type="match status" value="1"/>
</dbReference>
<evidence type="ECO:0000313" key="11">
    <source>
        <dbReference type="Proteomes" id="UP000186684"/>
    </source>
</evidence>
<dbReference type="EMBL" id="FTOQ01000013">
    <property type="protein sequence ID" value="SIT06802.1"/>
    <property type="molecule type" value="Genomic_DNA"/>
</dbReference>
<evidence type="ECO:0000256" key="6">
    <source>
        <dbReference type="ARBA" id="ARBA00023136"/>
    </source>
</evidence>
<dbReference type="GO" id="GO:0016887">
    <property type="term" value="F:ATP hydrolysis activity"/>
    <property type="evidence" value="ECO:0007669"/>
    <property type="project" value="InterPro"/>
</dbReference>
<gene>
    <name evidence="10" type="ORF">SAMN05421759_11376</name>
</gene>
<feature type="transmembrane region" description="Helical" evidence="7">
    <location>
        <begin position="20"/>
        <end position="45"/>
    </location>
</feature>
<dbReference type="Gene3D" id="3.40.50.300">
    <property type="entry name" value="P-loop containing nucleotide triphosphate hydrolases"/>
    <property type="match status" value="1"/>
</dbReference>
<dbReference type="InterPro" id="IPR039421">
    <property type="entry name" value="Type_1_exporter"/>
</dbReference>
<dbReference type="SUPFAM" id="SSF52540">
    <property type="entry name" value="P-loop containing nucleoside triphosphate hydrolases"/>
    <property type="match status" value="1"/>
</dbReference>
<dbReference type="PANTHER" id="PTHR24221">
    <property type="entry name" value="ATP-BINDING CASSETTE SUB-FAMILY B"/>
    <property type="match status" value="1"/>
</dbReference>
<dbReference type="SUPFAM" id="SSF90123">
    <property type="entry name" value="ABC transporter transmembrane region"/>
    <property type="match status" value="1"/>
</dbReference>
<comment type="subcellular location">
    <subcellularLocation>
        <location evidence="1">Cell membrane</location>
        <topology evidence="1">Multi-pass membrane protein</topology>
    </subcellularLocation>
</comment>
<dbReference type="InterPro" id="IPR011527">
    <property type="entry name" value="ABC1_TM_dom"/>
</dbReference>
<accession>A0A1N7P876</accession>
<evidence type="ECO:0000256" key="7">
    <source>
        <dbReference type="SAM" id="Phobius"/>
    </source>
</evidence>
<keyword evidence="5 7" id="KW-1133">Transmembrane helix</keyword>
<dbReference type="Pfam" id="PF00664">
    <property type="entry name" value="ABC_membrane"/>
    <property type="match status" value="1"/>
</dbReference>
<evidence type="ECO:0000256" key="1">
    <source>
        <dbReference type="ARBA" id="ARBA00004651"/>
    </source>
</evidence>
<feature type="domain" description="ABC transmembrane type-1" evidence="9">
    <location>
        <begin position="21"/>
        <end position="297"/>
    </location>
</feature>
<evidence type="ECO:0000256" key="2">
    <source>
        <dbReference type="ARBA" id="ARBA00022692"/>
    </source>
</evidence>
<dbReference type="PROSITE" id="PS50893">
    <property type="entry name" value="ABC_TRANSPORTER_2"/>
    <property type="match status" value="1"/>
</dbReference>
<feature type="transmembrane region" description="Helical" evidence="7">
    <location>
        <begin position="153"/>
        <end position="170"/>
    </location>
</feature>
<evidence type="ECO:0000256" key="3">
    <source>
        <dbReference type="ARBA" id="ARBA00022741"/>
    </source>
</evidence>